<dbReference type="EMBL" id="QWVS01000023">
    <property type="protein sequence ID" value="RID84795.1"/>
    <property type="molecule type" value="Genomic_DNA"/>
</dbReference>
<dbReference type="Gene3D" id="3.40.1690.10">
    <property type="entry name" value="secretion proteins EscU"/>
    <property type="match status" value="1"/>
</dbReference>
<dbReference type="GO" id="GO:0009306">
    <property type="term" value="P:protein secretion"/>
    <property type="evidence" value="ECO:0007669"/>
    <property type="project" value="InterPro"/>
</dbReference>
<dbReference type="GO" id="GO:0005886">
    <property type="term" value="C:plasma membrane"/>
    <property type="evidence" value="ECO:0007669"/>
    <property type="project" value="TreeGrafter"/>
</dbReference>
<reference evidence="1 2" key="1">
    <citation type="submission" date="2018-08" db="EMBL/GenBank/DDBJ databases">
        <title>Bacillus jemisoniae sp. nov., Bacillus chryseoplanitiae sp. nov., Bacillus resnikiae sp. nov., and Bacillus frankliniae sp. nov., isolated from Viking spacecraft and associated surfaces.</title>
        <authorList>
            <person name="Seuylemezian A."/>
            <person name="Vaishampayan P."/>
        </authorList>
    </citation>
    <scope>NUCLEOTIDE SEQUENCE [LARGE SCALE GENOMIC DNA]</scope>
    <source>
        <strain evidence="1 2">MA001</strain>
    </source>
</reference>
<dbReference type="InterPro" id="IPR006135">
    <property type="entry name" value="T3SS_substrate_exporter"/>
</dbReference>
<keyword evidence="1" id="KW-0966">Cell projection</keyword>
<dbReference type="AlphaFoldDB" id="A0A398B4F7"/>
<dbReference type="PANTHER" id="PTHR30531:SF12">
    <property type="entry name" value="FLAGELLAR BIOSYNTHETIC PROTEIN FLHB"/>
    <property type="match status" value="1"/>
</dbReference>
<keyword evidence="1" id="KW-0969">Cilium</keyword>
<keyword evidence="2" id="KW-1185">Reference proteome</keyword>
<name>A0A398B4F7_9BACI</name>
<comment type="caution">
    <text evidence="1">The sequence shown here is derived from an EMBL/GenBank/DDBJ whole genome shotgun (WGS) entry which is preliminary data.</text>
</comment>
<gene>
    <name evidence="1" type="ORF">D1953_13115</name>
</gene>
<sequence length="99" mass="10828">MRNSLYVNQKNKKKVSGPTAAVIRYDDSKGAVPTVVAHGSGQVAQKIMELAKQNNIQMQEDESLVGALLNVDLGESIPPQLYAVMAEILILLEELDQSY</sequence>
<dbReference type="InterPro" id="IPR029025">
    <property type="entry name" value="T3SS_substrate_exporter_C"/>
</dbReference>
<protein>
    <submittedName>
        <fullName evidence="1">Flagellar biosynthesis protein FlhS</fullName>
    </submittedName>
</protein>
<accession>A0A398B4F7</accession>
<dbReference type="Pfam" id="PF01312">
    <property type="entry name" value="Bac_export_2"/>
    <property type="match status" value="1"/>
</dbReference>
<dbReference type="Proteomes" id="UP000266016">
    <property type="component" value="Unassembled WGS sequence"/>
</dbReference>
<dbReference type="SUPFAM" id="SSF160544">
    <property type="entry name" value="EscU C-terminal domain-like"/>
    <property type="match status" value="1"/>
</dbReference>
<dbReference type="PANTHER" id="PTHR30531">
    <property type="entry name" value="FLAGELLAR BIOSYNTHETIC PROTEIN FLHB"/>
    <property type="match status" value="1"/>
</dbReference>
<proteinExistence type="predicted"/>
<evidence type="ECO:0000313" key="1">
    <source>
        <dbReference type="EMBL" id="RID84795.1"/>
    </source>
</evidence>
<evidence type="ECO:0000313" key="2">
    <source>
        <dbReference type="Proteomes" id="UP000266016"/>
    </source>
</evidence>
<keyword evidence="1" id="KW-0282">Flagellum</keyword>
<organism evidence="1 2">
    <name type="scientific">Peribacillus asahii</name>
    <dbReference type="NCBI Taxonomy" id="228899"/>
    <lineage>
        <taxon>Bacteria</taxon>
        <taxon>Bacillati</taxon>
        <taxon>Bacillota</taxon>
        <taxon>Bacilli</taxon>
        <taxon>Bacillales</taxon>
        <taxon>Bacillaceae</taxon>
        <taxon>Peribacillus</taxon>
    </lineage>
</organism>
<dbReference type="RefSeq" id="WP_119117645.1">
    <property type="nucleotide sequence ID" value="NZ_QWVS01000023.1"/>
</dbReference>